<dbReference type="OrthoDB" id="9766989at2"/>
<evidence type="ECO:0000313" key="3">
    <source>
        <dbReference type="EMBL" id="AUH65583.1"/>
    </source>
</evidence>
<dbReference type="AlphaFoldDB" id="A0A2H5F226"/>
<dbReference type="Proteomes" id="UP000234530">
    <property type="component" value="Chromosome"/>
</dbReference>
<dbReference type="PIRSF" id="PIRSF002825">
    <property type="entry name" value="CfbpA"/>
    <property type="match status" value="1"/>
</dbReference>
<dbReference type="GO" id="GO:0030975">
    <property type="term" value="F:thiamine binding"/>
    <property type="evidence" value="ECO:0007669"/>
    <property type="project" value="TreeGrafter"/>
</dbReference>
<feature type="chain" id="PRO_5014192713" evidence="2">
    <location>
        <begin position="23"/>
        <end position="339"/>
    </location>
</feature>
<dbReference type="EMBL" id="CP025430">
    <property type="protein sequence ID" value="AUH65583.1"/>
    <property type="molecule type" value="Genomic_DNA"/>
</dbReference>
<dbReference type="Pfam" id="PF13343">
    <property type="entry name" value="SBP_bac_6"/>
    <property type="match status" value="1"/>
</dbReference>
<protein>
    <submittedName>
        <fullName evidence="3">Putative 2-aminoethylphosphonate ABC transporter substrate-binding protein</fullName>
    </submittedName>
</protein>
<dbReference type="NCBIfam" id="TIGR03261">
    <property type="entry name" value="phnS2"/>
    <property type="match status" value="1"/>
</dbReference>
<organism evidence="3 4">
    <name type="scientific">Paracoccus zhejiangensis</name>
    <dbReference type="NCBI Taxonomy" id="1077935"/>
    <lineage>
        <taxon>Bacteria</taxon>
        <taxon>Pseudomonadati</taxon>
        <taxon>Pseudomonadota</taxon>
        <taxon>Alphaproteobacteria</taxon>
        <taxon>Rhodobacterales</taxon>
        <taxon>Paracoccaceae</taxon>
        <taxon>Paracoccus</taxon>
    </lineage>
</organism>
<gene>
    <name evidence="3" type="ORF">CX676_16670</name>
</gene>
<reference evidence="3 4" key="1">
    <citation type="journal article" date="2013" name="Antonie Van Leeuwenhoek">
        <title>Paracoccus zhejiangensis sp. nov., isolated from activated sludge in wastewater-treatment system.</title>
        <authorList>
            <person name="Wu Z.G."/>
            <person name="Zhang D.F."/>
            <person name="Liu Y.L."/>
            <person name="Wang F."/>
            <person name="Jiang X."/>
            <person name="Li C."/>
            <person name="Li S.P."/>
            <person name="Hong Q."/>
            <person name="Li W.J."/>
        </authorList>
    </citation>
    <scope>NUCLEOTIDE SEQUENCE [LARGE SCALE GENOMIC DNA]</scope>
    <source>
        <strain evidence="3 4">J6</strain>
    </source>
</reference>
<evidence type="ECO:0000256" key="2">
    <source>
        <dbReference type="SAM" id="SignalP"/>
    </source>
</evidence>
<proteinExistence type="predicted"/>
<dbReference type="KEGG" id="pzh:CX676_16670"/>
<dbReference type="GO" id="GO:0030976">
    <property type="term" value="F:thiamine pyrophosphate binding"/>
    <property type="evidence" value="ECO:0007669"/>
    <property type="project" value="TreeGrafter"/>
</dbReference>
<dbReference type="Gene3D" id="3.40.190.10">
    <property type="entry name" value="Periplasmic binding protein-like II"/>
    <property type="match status" value="2"/>
</dbReference>
<keyword evidence="1 2" id="KW-0732">Signal</keyword>
<keyword evidence="4" id="KW-1185">Reference proteome</keyword>
<dbReference type="GO" id="GO:0015888">
    <property type="term" value="P:thiamine transport"/>
    <property type="evidence" value="ECO:0007669"/>
    <property type="project" value="TreeGrafter"/>
</dbReference>
<evidence type="ECO:0000256" key="1">
    <source>
        <dbReference type="ARBA" id="ARBA00022729"/>
    </source>
</evidence>
<dbReference type="InterPro" id="IPR017663">
    <property type="entry name" value="ABC_2-AEP-bd"/>
</dbReference>
<dbReference type="GO" id="GO:0030288">
    <property type="term" value="C:outer membrane-bounded periplasmic space"/>
    <property type="evidence" value="ECO:0007669"/>
    <property type="project" value="TreeGrafter"/>
</dbReference>
<evidence type="ECO:0000313" key="4">
    <source>
        <dbReference type="Proteomes" id="UP000234530"/>
    </source>
</evidence>
<dbReference type="RefSeq" id="WP_101753558.1">
    <property type="nucleotide sequence ID" value="NZ_CP025430.1"/>
</dbReference>
<dbReference type="InterPro" id="IPR026045">
    <property type="entry name" value="Ferric-bd"/>
</dbReference>
<dbReference type="CDD" id="cd13544">
    <property type="entry name" value="PBP2_Fbp_like_1"/>
    <property type="match status" value="1"/>
</dbReference>
<accession>A0A2H5F226</accession>
<name>A0A2H5F226_9RHOB</name>
<dbReference type="SUPFAM" id="SSF53850">
    <property type="entry name" value="Periplasmic binding protein-like II"/>
    <property type="match status" value="1"/>
</dbReference>
<dbReference type="PANTHER" id="PTHR30006">
    <property type="entry name" value="THIAMINE-BINDING PERIPLASMIC PROTEIN-RELATED"/>
    <property type="match status" value="1"/>
</dbReference>
<feature type="signal peptide" evidence="2">
    <location>
        <begin position="1"/>
        <end position="22"/>
    </location>
</feature>
<dbReference type="PANTHER" id="PTHR30006:SF2">
    <property type="entry name" value="ABC TRANSPORTER SUBSTRATE-BINDING PROTEIN"/>
    <property type="match status" value="1"/>
</dbReference>
<sequence>MNLKTAFKTSALLACMAAGAQAETELTVYTGLEADLLDRYAQAFNKDHPDIKINWVRDSFGVITAKLLAEKNNPQADVIWGIAGSSLLLLKSEGMLEPYAPKGVETLDPRYRDSDEPPAWVGMDVWEASVCYNTVEGEKLGVPAPTSWEDLTKPEYAGHVVMPNPASSGTGFMDVSSWLQMWGEEKGWDYMDRLHANIAAYTHSGSKPCKMAAAGETVVGVSFAFRGAKSKSDGAPIEVLIPSEGIGWDIEASAIVAGTDKQEAAQTLIDWSITPEAMKEYNEGFAILAVPGIAQPVPNYPANTEAAMIKNDLEWTANNRAAILAEWSKRYESKSEPKS</sequence>